<feature type="transmembrane region" description="Helical" evidence="6">
    <location>
        <begin position="416"/>
        <end position="436"/>
    </location>
</feature>
<dbReference type="Gene3D" id="1.20.1720.10">
    <property type="entry name" value="Multidrug resistance protein D"/>
    <property type="match status" value="1"/>
</dbReference>
<evidence type="ECO:0000313" key="9">
    <source>
        <dbReference type="Proteomes" id="UP000680206"/>
    </source>
</evidence>
<feature type="transmembrane region" description="Helical" evidence="6">
    <location>
        <begin position="237"/>
        <end position="255"/>
    </location>
</feature>
<organism evidence="8 9">
    <name type="scientific">Actinomadura violacea</name>
    <dbReference type="NCBI Taxonomy" id="2819934"/>
    <lineage>
        <taxon>Bacteria</taxon>
        <taxon>Bacillati</taxon>
        <taxon>Actinomycetota</taxon>
        <taxon>Actinomycetes</taxon>
        <taxon>Streptosporangiales</taxon>
        <taxon>Thermomonosporaceae</taxon>
        <taxon>Actinomadura</taxon>
    </lineage>
</organism>
<dbReference type="Proteomes" id="UP000680206">
    <property type="component" value="Unassembled WGS sequence"/>
</dbReference>
<feature type="transmembrane region" description="Helical" evidence="6">
    <location>
        <begin position="16"/>
        <end position="38"/>
    </location>
</feature>
<dbReference type="InterPro" id="IPR011701">
    <property type="entry name" value="MFS"/>
</dbReference>
<evidence type="ECO:0000256" key="6">
    <source>
        <dbReference type="SAM" id="Phobius"/>
    </source>
</evidence>
<feature type="transmembrane region" description="Helical" evidence="6">
    <location>
        <begin position="341"/>
        <end position="363"/>
    </location>
</feature>
<proteinExistence type="predicted"/>
<comment type="subcellular location">
    <subcellularLocation>
        <location evidence="1">Cell membrane</location>
        <topology evidence="1">Multi-pass membrane protein</topology>
    </subcellularLocation>
</comment>
<dbReference type="InterPro" id="IPR036259">
    <property type="entry name" value="MFS_trans_sf"/>
</dbReference>
<evidence type="ECO:0000256" key="3">
    <source>
        <dbReference type="ARBA" id="ARBA00022989"/>
    </source>
</evidence>
<evidence type="ECO:0000313" key="8">
    <source>
        <dbReference type="EMBL" id="MBO2462130.1"/>
    </source>
</evidence>
<dbReference type="InterPro" id="IPR020846">
    <property type="entry name" value="MFS_dom"/>
</dbReference>
<dbReference type="CDD" id="cd17321">
    <property type="entry name" value="MFS_MMR_MDR_like"/>
    <property type="match status" value="1"/>
</dbReference>
<feature type="transmembrane region" description="Helical" evidence="6">
    <location>
        <begin position="172"/>
        <end position="194"/>
    </location>
</feature>
<evidence type="ECO:0000256" key="5">
    <source>
        <dbReference type="SAM" id="MobiDB-lite"/>
    </source>
</evidence>
<feature type="transmembrane region" description="Helical" evidence="6">
    <location>
        <begin position="206"/>
        <end position="225"/>
    </location>
</feature>
<sequence>MGGEPVPESESRRWRAFAVCLMAGFMTLLDVSVVNVALPSVQAGLRTSPAQLSWVVAGYTLAFGLVLVPAGRLGDGLGRRRVFLLGLAAFTVVSAVCGLSVSGGWLVGARLGQGAAGGLLTPQIVGLMQQLFQGRERGTAAGFYGAMVAAATAVGPLIGGLLIQLAGSADGWRWVFFVNLPLGAVTFVLGVRLLPRDRGRERGTRLDLVGVVLLGAGITAVILPLIRAEGAQRSVPWSPVGLGVVLLACFVAWERHYGRGHGSPLVDLRLLHHRPYAIGSVIGVVYFAGYTGLVFVLSLYFQQGLGYSALAAGAAGAPFSIGSSVSAALGGRATYRFGRSLVVAGTLTVVLALVTVGLLIRLYDGTPMWAVLAGPLLIAGAGSGLVIGPNLTLALQDVPPVQGGTAAGVLQTGQRLGSAFGLAVVASSFLGALAASHRDFSLAAGRGVFTSAAFVGVALAAAVADVLGSAYRRRRTPPRRPGGDRSGRSRPIRR</sequence>
<feature type="transmembrane region" description="Helical" evidence="6">
    <location>
        <begin position="276"/>
        <end position="301"/>
    </location>
</feature>
<dbReference type="PROSITE" id="PS50850">
    <property type="entry name" value="MFS"/>
    <property type="match status" value="1"/>
</dbReference>
<dbReference type="PRINTS" id="PR01036">
    <property type="entry name" value="TCRTETB"/>
</dbReference>
<keyword evidence="2 6" id="KW-0812">Transmembrane</keyword>
<dbReference type="Pfam" id="PF07690">
    <property type="entry name" value="MFS_1"/>
    <property type="match status" value="1"/>
</dbReference>
<accession>A0ABS3S1J2</accession>
<feature type="transmembrane region" description="Helical" evidence="6">
    <location>
        <begin position="144"/>
        <end position="166"/>
    </location>
</feature>
<comment type="caution">
    <text evidence="8">The sequence shown here is derived from an EMBL/GenBank/DDBJ whole genome shotgun (WGS) entry which is preliminary data.</text>
</comment>
<feature type="transmembrane region" description="Helical" evidence="6">
    <location>
        <begin position="369"/>
        <end position="395"/>
    </location>
</feature>
<evidence type="ECO:0000256" key="2">
    <source>
        <dbReference type="ARBA" id="ARBA00022692"/>
    </source>
</evidence>
<feature type="region of interest" description="Disordered" evidence="5">
    <location>
        <begin position="473"/>
        <end position="494"/>
    </location>
</feature>
<dbReference type="Gene3D" id="1.20.1250.20">
    <property type="entry name" value="MFS general substrate transporter like domains"/>
    <property type="match status" value="1"/>
</dbReference>
<gene>
    <name evidence="8" type="ORF">J4709_31600</name>
</gene>
<feature type="domain" description="Major facilitator superfamily (MFS) profile" evidence="7">
    <location>
        <begin position="16"/>
        <end position="476"/>
    </location>
</feature>
<feature type="transmembrane region" description="Helical" evidence="6">
    <location>
        <begin position="307"/>
        <end position="329"/>
    </location>
</feature>
<evidence type="ECO:0000259" key="7">
    <source>
        <dbReference type="PROSITE" id="PS50850"/>
    </source>
</evidence>
<evidence type="ECO:0000256" key="1">
    <source>
        <dbReference type="ARBA" id="ARBA00004651"/>
    </source>
</evidence>
<keyword evidence="3 6" id="KW-1133">Transmembrane helix</keyword>
<evidence type="ECO:0000256" key="4">
    <source>
        <dbReference type="ARBA" id="ARBA00023136"/>
    </source>
</evidence>
<dbReference type="SUPFAM" id="SSF103473">
    <property type="entry name" value="MFS general substrate transporter"/>
    <property type="match status" value="1"/>
</dbReference>
<dbReference type="EMBL" id="JAGEPF010000020">
    <property type="protein sequence ID" value="MBO2462130.1"/>
    <property type="molecule type" value="Genomic_DNA"/>
</dbReference>
<reference evidence="8 9" key="1">
    <citation type="submission" date="2021-03" db="EMBL/GenBank/DDBJ databases">
        <title>Actinomadura violae sp. nov., isolated from lichen in Thailand.</title>
        <authorList>
            <person name="Kanchanasin P."/>
            <person name="Saeng-In P."/>
            <person name="Phongsopitanun W."/>
            <person name="Yuki M."/>
            <person name="Kudo T."/>
            <person name="Ohkuma M."/>
            <person name="Tanasupawat S."/>
        </authorList>
    </citation>
    <scope>NUCLEOTIDE SEQUENCE [LARGE SCALE GENOMIC DNA]</scope>
    <source>
        <strain evidence="8 9">LCR2-06</strain>
    </source>
</reference>
<keyword evidence="4 6" id="KW-0472">Membrane</keyword>
<feature type="transmembrane region" description="Helical" evidence="6">
    <location>
        <begin position="82"/>
        <end position="107"/>
    </location>
</feature>
<protein>
    <submittedName>
        <fullName evidence="8">MFS transporter</fullName>
    </submittedName>
</protein>
<keyword evidence="9" id="KW-1185">Reference proteome</keyword>
<feature type="transmembrane region" description="Helical" evidence="6">
    <location>
        <begin position="50"/>
        <end position="70"/>
    </location>
</feature>
<dbReference type="PANTHER" id="PTHR42718:SF39">
    <property type="entry name" value="ACTINORHODIN TRANSPORTER-RELATED"/>
    <property type="match status" value="1"/>
</dbReference>
<feature type="transmembrane region" description="Helical" evidence="6">
    <location>
        <begin position="448"/>
        <end position="471"/>
    </location>
</feature>
<dbReference type="PANTHER" id="PTHR42718">
    <property type="entry name" value="MAJOR FACILITATOR SUPERFAMILY MULTIDRUG TRANSPORTER MFSC"/>
    <property type="match status" value="1"/>
</dbReference>
<name>A0ABS3S1J2_9ACTN</name>